<dbReference type="GO" id="GO:0046503">
    <property type="term" value="P:glycerolipid catabolic process"/>
    <property type="evidence" value="ECO:0007669"/>
    <property type="project" value="TreeGrafter"/>
</dbReference>
<sequence>MTDKPTYTMHHAISADGTAIGYRRLGNGPGLVLIHGAFVSGEDYEKLAAELADVFTVYNVDRRGRLNSGPQGDRYCMERECEDALAVLRATGSKWLFGHSYGGLIALELARTCPDALTKAAVYEPGVSTNGEFPTDWLPAYKNAMARGKSLSAFVYFLKGIGASPEISRMPGWLIKLMLTPSLMSRKGMRLRDKLPNLLHEMNEMLRLDSTVHRYAAITAETLVLAGTKSPEFLLQGARASAAVIPGASLMMMEGMGHNAPDLFNQREISERLKAFFLK</sequence>
<dbReference type="PANTHER" id="PTHR43433:SF5">
    <property type="entry name" value="AB HYDROLASE-1 DOMAIN-CONTAINING PROTEIN"/>
    <property type="match status" value="1"/>
</dbReference>
<feature type="domain" description="AB hydrolase-1" evidence="1">
    <location>
        <begin position="31"/>
        <end position="261"/>
    </location>
</feature>
<name>A0A6C0P2D6_9BACL</name>
<dbReference type="InterPro" id="IPR050471">
    <property type="entry name" value="AB_hydrolase"/>
</dbReference>
<dbReference type="KEGG" id="prz:GZH47_15140"/>
<dbReference type="PANTHER" id="PTHR43433">
    <property type="entry name" value="HYDROLASE, ALPHA/BETA FOLD FAMILY PROTEIN"/>
    <property type="match status" value="1"/>
</dbReference>
<evidence type="ECO:0000313" key="3">
    <source>
        <dbReference type="Proteomes" id="UP000479114"/>
    </source>
</evidence>
<dbReference type="InterPro" id="IPR029058">
    <property type="entry name" value="AB_hydrolase_fold"/>
</dbReference>
<dbReference type="Pfam" id="PF12697">
    <property type="entry name" value="Abhydrolase_6"/>
    <property type="match status" value="1"/>
</dbReference>
<dbReference type="Gene3D" id="3.40.50.1820">
    <property type="entry name" value="alpha/beta hydrolase"/>
    <property type="match status" value="1"/>
</dbReference>
<dbReference type="SUPFAM" id="SSF53474">
    <property type="entry name" value="alpha/beta-Hydrolases"/>
    <property type="match status" value="1"/>
</dbReference>
<dbReference type="Proteomes" id="UP000479114">
    <property type="component" value="Chromosome"/>
</dbReference>
<dbReference type="AlphaFoldDB" id="A0A6C0P2D6"/>
<protein>
    <submittedName>
        <fullName evidence="2">Alpha/beta hydrolase</fullName>
    </submittedName>
</protein>
<dbReference type="RefSeq" id="WP_162640817.1">
    <property type="nucleotide sequence ID" value="NZ_CP048286.1"/>
</dbReference>
<dbReference type="EMBL" id="CP048286">
    <property type="protein sequence ID" value="QHW32013.1"/>
    <property type="molecule type" value="Genomic_DNA"/>
</dbReference>
<evidence type="ECO:0000259" key="1">
    <source>
        <dbReference type="Pfam" id="PF12697"/>
    </source>
</evidence>
<keyword evidence="3" id="KW-1185">Reference proteome</keyword>
<proteinExistence type="predicted"/>
<reference evidence="2 3" key="1">
    <citation type="submission" date="2020-02" db="EMBL/GenBank/DDBJ databases">
        <title>Paenibacillus sp. nov., isolated from rhizosphere soil of tomato.</title>
        <authorList>
            <person name="Weon H.-Y."/>
            <person name="Lee S.A."/>
        </authorList>
    </citation>
    <scope>NUCLEOTIDE SEQUENCE [LARGE SCALE GENOMIC DNA]</scope>
    <source>
        <strain evidence="2 3">14171R-81</strain>
    </source>
</reference>
<dbReference type="InterPro" id="IPR000073">
    <property type="entry name" value="AB_hydrolase_1"/>
</dbReference>
<organism evidence="2 3">
    <name type="scientific">Paenibacillus rhizovicinus</name>
    <dbReference type="NCBI Taxonomy" id="2704463"/>
    <lineage>
        <taxon>Bacteria</taxon>
        <taxon>Bacillati</taxon>
        <taxon>Bacillota</taxon>
        <taxon>Bacilli</taxon>
        <taxon>Bacillales</taxon>
        <taxon>Paenibacillaceae</taxon>
        <taxon>Paenibacillus</taxon>
    </lineage>
</organism>
<accession>A0A6C0P2D6</accession>
<keyword evidence="2" id="KW-0378">Hydrolase</keyword>
<dbReference type="GO" id="GO:0004806">
    <property type="term" value="F:triacylglycerol lipase activity"/>
    <property type="evidence" value="ECO:0007669"/>
    <property type="project" value="TreeGrafter"/>
</dbReference>
<gene>
    <name evidence="2" type="ORF">GZH47_15140</name>
</gene>
<evidence type="ECO:0000313" key="2">
    <source>
        <dbReference type="EMBL" id="QHW32013.1"/>
    </source>
</evidence>